<reference evidence="1 2" key="1">
    <citation type="journal article" date="2019" name="Nat. Ecol. Evol.">
        <title>Megaphylogeny resolves global patterns of mushroom evolution.</title>
        <authorList>
            <person name="Varga T."/>
            <person name="Krizsan K."/>
            <person name="Foldi C."/>
            <person name="Dima B."/>
            <person name="Sanchez-Garcia M."/>
            <person name="Sanchez-Ramirez S."/>
            <person name="Szollosi G.J."/>
            <person name="Szarkandi J.G."/>
            <person name="Papp V."/>
            <person name="Albert L."/>
            <person name="Andreopoulos W."/>
            <person name="Angelini C."/>
            <person name="Antonin V."/>
            <person name="Barry K.W."/>
            <person name="Bougher N.L."/>
            <person name="Buchanan P."/>
            <person name="Buyck B."/>
            <person name="Bense V."/>
            <person name="Catcheside P."/>
            <person name="Chovatia M."/>
            <person name="Cooper J."/>
            <person name="Damon W."/>
            <person name="Desjardin D."/>
            <person name="Finy P."/>
            <person name="Geml J."/>
            <person name="Haridas S."/>
            <person name="Hughes K."/>
            <person name="Justo A."/>
            <person name="Karasinski D."/>
            <person name="Kautmanova I."/>
            <person name="Kiss B."/>
            <person name="Kocsube S."/>
            <person name="Kotiranta H."/>
            <person name="LaButti K.M."/>
            <person name="Lechner B.E."/>
            <person name="Liimatainen K."/>
            <person name="Lipzen A."/>
            <person name="Lukacs Z."/>
            <person name="Mihaltcheva S."/>
            <person name="Morgado L.N."/>
            <person name="Niskanen T."/>
            <person name="Noordeloos M.E."/>
            <person name="Ohm R.A."/>
            <person name="Ortiz-Santana B."/>
            <person name="Ovrebo C."/>
            <person name="Racz N."/>
            <person name="Riley R."/>
            <person name="Savchenko A."/>
            <person name="Shiryaev A."/>
            <person name="Soop K."/>
            <person name="Spirin V."/>
            <person name="Szebenyi C."/>
            <person name="Tomsovsky M."/>
            <person name="Tulloss R.E."/>
            <person name="Uehling J."/>
            <person name="Grigoriev I.V."/>
            <person name="Vagvolgyi C."/>
            <person name="Papp T."/>
            <person name="Martin F.M."/>
            <person name="Miettinen O."/>
            <person name="Hibbett D.S."/>
            <person name="Nagy L.G."/>
        </authorList>
    </citation>
    <scope>NUCLEOTIDE SEQUENCE [LARGE SCALE GENOMIC DNA]</scope>
    <source>
        <strain evidence="1 2">NL-1719</strain>
    </source>
</reference>
<gene>
    <name evidence="1" type="ORF">BDN72DRAFT_850492</name>
</gene>
<sequence>MDYSSYPDLPFYEPGAAFTPGDGLFSSLDLPPRDDYPYHDSLPEGAGSALLQSHDGYQLSSNYAFSQSNFNTMQDHSPANSTFEIDESPVYQNSPLGSTGSYSPWDPANSGLIPEFDRLAVFGQPPLTPSQDSQFLQSQYLSQFPQPIPPSPSVQLSPLPLSPQRLLLPSIEPLSGQVSHDVPFDHSAPRPGHPPPQEPFVISIQGPQDYEAQPLATPPPKQTRKRRYGSSGQGAMPLLDTSPSALSPASFNSLASPATTADMSPYYSTSPSFPSTPSTGPDTLPVIDLPESDPAGPPQKKQRMFVGSKKHHEATETRRTKEPKLECDRCGLKITSHSNLKIHKLAHDGIKIYPCHSCGKLFSTPRSAGRHTESGACDRQAQRKAEKAQKKAKHTRLAPSPGGSNHGVGGGGGGGGPSGQGAVFAS</sequence>
<evidence type="ECO:0000313" key="2">
    <source>
        <dbReference type="Proteomes" id="UP000308600"/>
    </source>
</evidence>
<dbReference type="EMBL" id="ML208768">
    <property type="protein sequence ID" value="TFK60492.1"/>
    <property type="molecule type" value="Genomic_DNA"/>
</dbReference>
<evidence type="ECO:0000313" key="1">
    <source>
        <dbReference type="EMBL" id="TFK60492.1"/>
    </source>
</evidence>
<protein>
    <submittedName>
        <fullName evidence="1">Uncharacterized protein</fullName>
    </submittedName>
</protein>
<accession>A0ACD3A4G5</accession>
<name>A0ACD3A4G5_9AGAR</name>
<dbReference type="Proteomes" id="UP000308600">
    <property type="component" value="Unassembled WGS sequence"/>
</dbReference>
<keyword evidence="2" id="KW-1185">Reference proteome</keyword>
<proteinExistence type="predicted"/>
<organism evidence="1 2">
    <name type="scientific">Pluteus cervinus</name>
    <dbReference type="NCBI Taxonomy" id="181527"/>
    <lineage>
        <taxon>Eukaryota</taxon>
        <taxon>Fungi</taxon>
        <taxon>Dikarya</taxon>
        <taxon>Basidiomycota</taxon>
        <taxon>Agaricomycotina</taxon>
        <taxon>Agaricomycetes</taxon>
        <taxon>Agaricomycetidae</taxon>
        <taxon>Agaricales</taxon>
        <taxon>Pluteineae</taxon>
        <taxon>Pluteaceae</taxon>
        <taxon>Pluteus</taxon>
    </lineage>
</organism>